<evidence type="ECO:0000256" key="2">
    <source>
        <dbReference type="ARBA" id="ARBA00005041"/>
    </source>
</evidence>
<feature type="binding site" evidence="10">
    <location>
        <position position="97"/>
    </location>
    <ligand>
        <name>Fe cation</name>
        <dbReference type="ChEBI" id="CHEBI:24875"/>
        <label>1</label>
    </ligand>
</feature>
<keyword evidence="10" id="KW-0539">Nucleus</keyword>
<feature type="binding site" evidence="10">
    <location>
        <position position="251"/>
    </location>
    <ligand>
        <name>Fe cation</name>
        <dbReference type="ChEBI" id="CHEBI:24875"/>
        <label>2</label>
    </ligand>
</feature>
<keyword evidence="4" id="KW-0677">Repeat</keyword>
<feature type="binding site" evidence="10">
    <location>
        <position position="96"/>
    </location>
    <ligand>
        <name>Fe cation</name>
        <dbReference type="ChEBI" id="CHEBI:24875"/>
        <label>1</label>
    </ligand>
</feature>
<organism evidence="13 14">
    <name type="scientific">Cutaneotrichosporon oleaginosum</name>
    <dbReference type="NCBI Taxonomy" id="879819"/>
    <lineage>
        <taxon>Eukaryota</taxon>
        <taxon>Fungi</taxon>
        <taxon>Dikarya</taxon>
        <taxon>Basidiomycota</taxon>
        <taxon>Agaricomycotina</taxon>
        <taxon>Tremellomycetes</taxon>
        <taxon>Trichosporonales</taxon>
        <taxon>Trichosporonaceae</taxon>
        <taxon>Cutaneotrichosporon</taxon>
    </lineage>
</organism>
<dbReference type="UniPathway" id="UPA00354"/>
<keyword evidence="14" id="KW-1185">Reference proteome</keyword>
<evidence type="ECO:0000256" key="4">
    <source>
        <dbReference type="ARBA" id="ARBA00022737"/>
    </source>
</evidence>
<evidence type="ECO:0000256" key="6">
    <source>
        <dbReference type="ARBA" id="ARBA00023004"/>
    </source>
</evidence>
<evidence type="ECO:0000313" key="14">
    <source>
        <dbReference type="Proteomes" id="UP000053611"/>
    </source>
</evidence>
<feature type="repeat" description="HEAT" evidence="11">
    <location>
        <begin position="232"/>
        <end position="272"/>
    </location>
</feature>
<dbReference type="GeneID" id="28981735"/>
<dbReference type="InterPro" id="IPR021133">
    <property type="entry name" value="HEAT_type_2"/>
</dbReference>
<dbReference type="GO" id="GO:0005737">
    <property type="term" value="C:cytoplasm"/>
    <property type="evidence" value="ECO:0007669"/>
    <property type="project" value="UniProtKB-SubCell"/>
</dbReference>
<dbReference type="OrthoDB" id="421002at2759"/>
<dbReference type="GO" id="GO:0019135">
    <property type="term" value="F:deoxyhypusine monooxygenase activity"/>
    <property type="evidence" value="ECO:0007669"/>
    <property type="project" value="UniProtKB-UniRule"/>
</dbReference>
<protein>
    <recommendedName>
        <fullName evidence="10">Deoxyhypusine hydroxylase</fullName>
        <shortName evidence="10">DOHH</shortName>
        <ecNumber evidence="10">1.14.99.29</ecNumber>
    </recommendedName>
    <alternativeName>
        <fullName evidence="10">Deoxyhypusine dioxygenase</fullName>
    </alternativeName>
    <alternativeName>
        <fullName evidence="10">Deoxyhypusine monooxygenase</fullName>
    </alternativeName>
</protein>
<evidence type="ECO:0000256" key="9">
    <source>
        <dbReference type="ARBA" id="ARBA00045876"/>
    </source>
</evidence>
<dbReference type="InterPro" id="IPR016024">
    <property type="entry name" value="ARM-type_fold"/>
</dbReference>
<dbReference type="Proteomes" id="UP000053611">
    <property type="component" value="Unassembled WGS sequence"/>
</dbReference>
<keyword evidence="6 10" id="KW-0408">Iron</keyword>
<comment type="function">
    <text evidence="10">Catalyzes the hydroxylation of the N(6)-(4-aminobutyl)-L-lysine intermediate to form hypusine, an essential post-translational modification only found in mature eIF-5A factor.</text>
</comment>
<dbReference type="InterPro" id="IPR004155">
    <property type="entry name" value="PBS_lyase_HEAT"/>
</dbReference>
<comment type="cofactor">
    <cofactor evidence="10">
        <name>Fe(2+)</name>
        <dbReference type="ChEBI" id="CHEBI:29033"/>
    </cofactor>
    <text evidence="10">Binds 2 Fe(2+) ions per subunit.</text>
</comment>
<sequence>MSVSVTPEQLAALRATLLNTSGSTPLHERFRALFMLKAVGGDEVIAIIAEGLKDDSALLKHELAYVLGQLKSTTAVPILEDVLVNPEGKHCAMVRHEAAEALGAISSQSSLPVLRKYLDDPAREVRETCEIAVAKIEYDHTPEGQARKPNPDFPTIDPAPSSTKEPVEDLRAALLNTKLPLFERYRAMFALRDYGGAERDAVRALAEGFGDSSALFRHEIAYIFGQLSSPHSIPSLLRVLRDDAEEEMVRHEAAEALGGIASDGADAEIDPRDDPLPEGGVLAILRDWAVKEDAPQVVRESCQVAIDMWEYENSTDQFNPLDKLATDKAYTTGMERSAHAAVAAAMA</sequence>
<dbReference type="HAMAP" id="MF_03101">
    <property type="entry name" value="Deoxyhypusine_hydroxylase"/>
    <property type="match status" value="1"/>
</dbReference>
<evidence type="ECO:0000256" key="11">
    <source>
        <dbReference type="PROSITE-ProRule" id="PRU00103"/>
    </source>
</evidence>
<keyword evidence="8 10" id="KW-0386">Hypusine biosynthesis</keyword>
<evidence type="ECO:0000256" key="5">
    <source>
        <dbReference type="ARBA" id="ARBA00023002"/>
    </source>
</evidence>
<accession>A0A0J0XWC0</accession>
<evidence type="ECO:0000256" key="8">
    <source>
        <dbReference type="ARBA" id="ARBA00023256"/>
    </source>
</evidence>
<dbReference type="PROSITE" id="PS50077">
    <property type="entry name" value="HEAT_REPEAT"/>
    <property type="match status" value="1"/>
</dbReference>
<dbReference type="EMBL" id="KQ087181">
    <property type="protein sequence ID" value="KLT45381.1"/>
    <property type="molecule type" value="Genomic_DNA"/>
</dbReference>
<reference evidence="13 14" key="1">
    <citation type="submission" date="2015-03" db="EMBL/GenBank/DDBJ databases">
        <title>Genomics and transcriptomics of the oil-accumulating basidiomycete yeast T. oleaginosus allow insights into substrate utilization and the diverse evolutionary trajectories of mating systems in fungi.</title>
        <authorList>
            <consortium name="DOE Joint Genome Institute"/>
            <person name="Kourist R."/>
            <person name="Kracht O."/>
            <person name="Bracharz F."/>
            <person name="Lipzen A."/>
            <person name="Nolan M."/>
            <person name="Ohm R."/>
            <person name="Grigoriev I."/>
            <person name="Sun S."/>
            <person name="Heitman J."/>
            <person name="Bruck T."/>
            <person name="Nowrousian M."/>
        </authorList>
    </citation>
    <scope>NUCLEOTIDE SEQUENCE [LARGE SCALE GENOMIC DNA]</scope>
    <source>
        <strain evidence="13 14">IBC0246</strain>
    </source>
</reference>
<comment type="similarity">
    <text evidence="10">Belongs to the deoxyhypusine hydroxylase family.</text>
</comment>
<dbReference type="EC" id="1.14.99.29" evidence="10"/>
<comment type="pathway">
    <text evidence="2 10">Protein modification; eIF5A hypusination.</text>
</comment>
<comment type="catalytic activity">
    <reaction evidence="1 10">
        <text>[eIF5A protein]-deoxyhypusine + AH2 + O2 = [eIF5A protein]-hypusine + A + H2O</text>
        <dbReference type="Rhea" id="RHEA:14101"/>
        <dbReference type="Rhea" id="RHEA-COMP:10144"/>
        <dbReference type="Rhea" id="RHEA-COMP:12592"/>
        <dbReference type="ChEBI" id="CHEBI:13193"/>
        <dbReference type="ChEBI" id="CHEBI:15377"/>
        <dbReference type="ChEBI" id="CHEBI:15379"/>
        <dbReference type="ChEBI" id="CHEBI:17499"/>
        <dbReference type="ChEBI" id="CHEBI:82657"/>
        <dbReference type="ChEBI" id="CHEBI:91175"/>
        <dbReference type="EC" id="1.14.99.29"/>
    </reaction>
</comment>
<keyword evidence="3 10" id="KW-0479">Metal-binding</keyword>
<feature type="region of interest" description="Disordered" evidence="12">
    <location>
        <begin position="141"/>
        <end position="165"/>
    </location>
</feature>
<dbReference type="PANTHER" id="PTHR12697:SF5">
    <property type="entry name" value="DEOXYHYPUSINE HYDROXYLASE"/>
    <property type="match status" value="1"/>
</dbReference>
<keyword evidence="7 10" id="KW-0503">Monooxygenase</keyword>
<feature type="compositionally biased region" description="Basic and acidic residues" evidence="12">
    <location>
        <begin position="141"/>
        <end position="150"/>
    </location>
</feature>
<dbReference type="PANTHER" id="PTHR12697">
    <property type="entry name" value="PBS LYASE HEAT-LIKE PROTEIN"/>
    <property type="match status" value="1"/>
</dbReference>
<dbReference type="STRING" id="879819.A0A0J0XWC0"/>
<evidence type="ECO:0000256" key="12">
    <source>
        <dbReference type="SAM" id="MobiDB-lite"/>
    </source>
</evidence>
<feature type="binding site" evidence="10">
    <location>
        <position position="61"/>
    </location>
    <ligand>
        <name>Fe cation</name>
        <dbReference type="ChEBI" id="CHEBI:24875"/>
        <label>1</label>
    </ligand>
</feature>
<dbReference type="GO" id="GO:0005634">
    <property type="term" value="C:nucleus"/>
    <property type="evidence" value="ECO:0007669"/>
    <property type="project" value="UniProtKB-SubCell"/>
</dbReference>
<feature type="binding site" evidence="10">
    <location>
        <position position="219"/>
    </location>
    <ligand>
        <name>Fe cation</name>
        <dbReference type="ChEBI" id="CHEBI:24875"/>
        <label>2</label>
    </ligand>
</feature>
<dbReference type="Pfam" id="PF13646">
    <property type="entry name" value="HEAT_2"/>
    <property type="match status" value="2"/>
</dbReference>
<dbReference type="InterPro" id="IPR027517">
    <property type="entry name" value="Deoxyhypusine_hydroxylase"/>
</dbReference>
<dbReference type="AlphaFoldDB" id="A0A0J0XWC0"/>
<evidence type="ECO:0000313" key="13">
    <source>
        <dbReference type="EMBL" id="KLT45381.1"/>
    </source>
</evidence>
<dbReference type="Gene3D" id="1.25.10.10">
    <property type="entry name" value="Leucine-rich Repeat Variant"/>
    <property type="match status" value="2"/>
</dbReference>
<evidence type="ECO:0000256" key="1">
    <source>
        <dbReference type="ARBA" id="ARBA00000068"/>
    </source>
</evidence>
<evidence type="ECO:0000256" key="3">
    <source>
        <dbReference type="ARBA" id="ARBA00022723"/>
    </source>
</evidence>
<keyword evidence="5 10" id="KW-0560">Oxidoreductase</keyword>
<dbReference type="RefSeq" id="XP_018281872.1">
    <property type="nucleotide sequence ID" value="XM_018421132.1"/>
</dbReference>
<gene>
    <name evidence="10" type="primary">LIA1</name>
    <name evidence="13" type="ORF">CC85DRAFT_269141</name>
</gene>
<proteinExistence type="inferred from homology"/>
<evidence type="ECO:0000256" key="10">
    <source>
        <dbReference type="HAMAP-Rule" id="MF_03101"/>
    </source>
</evidence>
<name>A0A0J0XWC0_9TREE</name>
<dbReference type="GO" id="GO:0046872">
    <property type="term" value="F:metal ion binding"/>
    <property type="evidence" value="ECO:0007669"/>
    <property type="project" value="UniProtKB-KW"/>
</dbReference>
<dbReference type="SMART" id="SM00567">
    <property type="entry name" value="EZ_HEAT"/>
    <property type="match status" value="6"/>
</dbReference>
<dbReference type="InterPro" id="IPR011989">
    <property type="entry name" value="ARM-like"/>
</dbReference>
<evidence type="ECO:0000256" key="7">
    <source>
        <dbReference type="ARBA" id="ARBA00023033"/>
    </source>
</evidence>
<feature type="binding site" evidence="10">
    <location>
        <position position="62"/>
    </location>
    <ligand>
        <name>Fe cation</name>
        <dbReference type="ChEBI" id="CHEBI:24875"/>
        <label>1</label>
    </ligand>
</feature>
<dbReference type="SUPFAM" id="SSF48371">
    <property type="entry name" value="ARM repeat"/>
    <property type="match status" value="1"/>
</dbReference>
<comment type="function">
    <text evidence="9">Catalyzes the hydroxylation of the N(6)-(4-aminobutyl)-L-lysine intermediate produced by deoxyhypusine synthase/DHPS on a critical lysine of the eukaryotic translation initiation factor 5A/eIF-5A. This is the second step of the post-translational modification of that lysine into an unusual amino acid residue named hypusine. Hypusination is unique to mature eIF-5A factor and is essential for its function.</text>
</comment>
<keyword evidence="10" id="KW-0963">Cytoplasm</keyword>
<feature type="binding site" evidence="10">
    <location>
        <position position="252"/>
    </location>
    <ligand>
        <name>Fe cation</name>
        <dbReference type="ChEBI" id="CHEBI:24875"/>
        <label>2</label>
    </ligand>
</feature>
<feature type="binding site" evidence="10">
    <location>
        <position position="218"/>
    </location>
    <ligand>
        <name>Fe cation</name>
        <dbReference type="ChEBI" id="CHEBI:24875"/>
        <label>2</label>
    </ligand>
</feature>
<comment type="subcellular location">
    <subcellularLocation>
        <location evidence="10">Cytoplasm</location>
    </subcellularLocation>
    <subcellularLocation>
        <location evidence="10">Nucleus</location>
    </subcellularLocation>
</comment>